<evidence type="ECO:0000256" key="1">
    <source>
        <dbReference type="SAM" id="MobiDB-lite"/>
    </source>
</evidence>
<evidence type="ECO:0000313" key="2">
    <source>
        <dbReference type="EMBL" id="CAA9557113.1"/>
    </source>
</evidence>
<proteinExistence type="predicted"/>
<gene>
    <name evidence="2" type="ORF">AVDCRST_MAG59-2239</name>
</gene>
<accession>A0A6J4UUU1</accession>
<name>A0A6J4UUU1_9BACT</name>
<protein>
    <submittedName>
        <fullName evidence="2">Uncharacterized protein</fullName>
    </submittedName>
</protein>
<reference evidence="2" key="1">
    <citation type="submission" date="2020-02" db="EMBL/GenBank/DDBJ databases">
        <authorList>
            <person name="Meier V. D."/>
        </authorList>
    </citation>
    <scope>NUCLEOTIDE SEQUENCE</scope>
    <source>
        <strain evidence="2">AVDCRST_MAG59</strain>
    </source>
</reference>
<sequence>MAAAPRPQEALATLSLPLPLTEPGAGPVETQARFVRRRQPQAISKEAHHRGLETRRWWSELATYRPTSALFGVFPLVGCSHTGDDRLGCQCPSSRRVPYAPPDVRRRAGLHRRDSWRHRGFHASPRASDPLNIPSTAQPRRVAPPPKG</sequence>
<feature type="compositionally biased region" description="Basic residues" evidence="1">
    <location>
        <begin position="107"/>
        <end position="121"/>
    </location>
</feature>
<dbReference type="EMBL" id="CADCWF010000142">
    <property type="protein sequence ID" value="CAA9557113.1"/>
    <property type="molecule type" value="Genomic_DNA"/>
</dbReference>
<feature type="region of interest" description="Disordered" evidence="1">
    <location>
        <begin position="103"/>
        <end position="148"/>
    </location>
</feature>
<dbReference type="AlphaFoldDB" id="A0A6J4UUU1"/>
<organism evidence="2">
    <name type="scientific">uncultured Thermomicrobiales bacterium</name>
    <dbReference type="NCBI Taxonomy" id="1645740"/>
    <lineage>
        <taxon>Bacteria</taxon>
        <taxon>Pseudomonadati</taxon>
        <taxon>Thermomicrobiota</taxon>
        <taxon>Thermomicrobia</taxon>
        <taxon>Thermomicrobiales</taxon>
        <taxon>environmental samples</taxon>
    </lineage>
</organism>